<dbReference type="AlphaFoldDB" id="A0A344L8U2"/>
<proteinExistence type="predicted"/>
<sequence>MRVSRAGDLVVGEWPRRPESAARLVVSGAVLAWDVLADSPIPAARVHDPELASEWLWEIYGRATKDILAGATEVTVPVGGDWRVRVACRAVAQLNWAETWWPAGVPALHLATLRAERAIQLSIVEHLLDESGAVIRALAALTPGVHPELLDRLVVLAENYGVTLPAGIVRAPAAAGPRPSIVDWTRLPEVPSPRRPGARQAELVAYALSRVGSAAATLTERTAASS</sequence>
<dbReference type="KEGG" id="aab:A4R43_19725"/>
<gene>
    <name evidence="1" type="ORF">A4R43_19725</name>
</gene>
<dbReference type="Proteomes" id="UP000250434">
    <property type="component" value="Chromosome"/>
</dbReference>
<dbReference type="RefSeq" id="WP_113693711.1">
    <property type="nucleotide sequence ID" value="NZ_CP015163.1"/>
</dbReference>
<reference evidence="1 2" key="1">
    <citation type="submission" date="2016-04" db="EMBL/GenBank/DDBJ databases">
        <title>Complete genome sequence and analysis of deep-sea sediment isolate, Amycolatopsis sp. WP1.</title>
        <authorList>
            <person name="Wang H."/>
            <person name="Chen S."/>
            <person name="Wu Q."/>
        </authorList>
    </citation>
    <scope>NUCLEOTIDE SEQUENCE [LARGE SCALE GENOMIC DNA]</scope>
    <source>
        <strain evidence="1 2">WP1</strain>
    </source>
</reference>
<dbReference type="EMBL" id="CP015163">
    <property type="protein sequence ID" value="AXB44466.1"/>
    <property type="molecule type" value="Genomic_DNA"/>
</dbReference>
<evidence type="ECO:0000313" key="2">
    <source>
        <dbReference type="Proteomes" id="UP000250434"/>
    </source>
</evidence>
<accession>A0A344L8U2</accession>
<keyword evidence="2" id="KW-1185">Reference proteome</keyword>
<protein>
    <submittedName>
        <fullName evidence="1">Uncharacterized protein</fullName>
    </submittedName>
</protein>
<dbReference type="OrthoDB" id="5124265at2"/>
<organism evidence="1 2">
    <name type="scientific">Amycolatopsis albispora</name>
    <dbReference type="NCBI Taxonomy" id="1804986"/>
    <lineage>
        <taxon>Bacteria</taxon>
        <taxon>Bacillati</taxon>
        <taxon>Actinomycetota</taxon>
        <taxon>Actinomycetes</taxon>
        <taxon>Pseudonocardiales</taxon>
        <taxon>Pseudonocardiaceae</taxon>
        <taxon>Amycolatopsis</taxon>
    </lineage>
</organism>
<evidence type="ECO:0000313" key="1">
    <source>
        <dbReference type="EMBL" id="AXB44466.1"/>
    </source>
</evidence>
<name>A0A344L8U2_9PSEU</name>